<keyword evidence="3 11" id="KW-0813">Transport</keyword>
<dbReference type="EMBL" id="JAUFPU010000005">
    <property type="protein sequence ID" value="MDN3576540.1"/>
    <property type="molecule type" value="Genomic_DNA"/>
</dbReference>
<sequence length="638" mass="70592">MRDDPLGGSVRLNHHSALWVVALACSLPTLANGMPAAELADLSIEELANIEVTSASKQAESLSLTSASLFVITGEDLRRSGKTTLPEALRLAPNLQVARIDARNYAVSARGMNDAFSNKMLVLIDGRVIYSPLFSGVFWDAQDVVLEDIARIEVISGPGATQWGANAVNGVINIISKRAQDTQGGLLSLDRSHQQGNGVVRWGGALPGNGHYRLYAKHAEQDDTYRANSTRTATGMRRNQYGFRADWEGGFRLQGDTYQAALHQAGTRNILTRGHNLLGRWEQASDQGGQFYLQAYIDRTRRDQPAAFIDKLNTTELEYQHQLPLNAQHKLSWGAGYRQASDHIRAQTRGSAFLPEKQDLYWGHLYVQDEISLSSTLRLILGVKLERNSYSGLEAMPNLRWNWALDEKHQLWGAVSRAVRAPSRIDRDFHVPAVAPYLIAGGPNFAAEIADTVELGYRGQPSGVLSYSTTLFYTRYDKLRSGEPNPSGAGNAVLSNKIAGHITGVEMWGIWQVSPSWRLSGGWVAQHKRLSRKADSRDNNGAQNMGADPNHYWNLRSQHDLASNMTLDLALRRVGAIPRPAVPAYTTLDASWSWTPQPGLELALTAQNLLGDRHPEFANAPARSEYGREAHVQLRYRF</sequence>
<evidence type="ECO:0000256" key="4">
    <source>
        <dbReference type="ARBA" id="ARBA00022452"/>
    </source>
</evidence>
<comment type="subcellular location">
    <subcellularLocation>
        <location evidence="1 11">Cell outer membrane</location>
        <topology evidence="1 11">Multi-pass membrane protein</topology>
    </subcellularLocation>
</comment>
<evidence type="ECO:0000256" key="5">
    <source>
        <dbReference type="ARBA" id="ARBA00022692"/>
    </source>
</evidence>
<comment type="similarity">
    <text evidence="2 11 12">Belongs to the TonB-dependent receptor family.</text>
</comment>
<dbReference type="Gene3D" id="2.40.170.20">
    <property type="entry name" value="TonB-dependent receptor, beta-barrel domain"/>
    <property type="match status" value="1"/>
</dbReference>
<dbReference type="PANTHER" id="PTHR30069">
    <property type="entry name" value="TONB-DEPENDENT OUTER MEMBRANE RECEPTOR"/>
    <property type="match status" value="1"/>
</dbReference>
<evidence type="ECO:0000256" key="2">
    <source>
        <dbReference type="ARBA" id="ARBA00009810"/>
    </source>
</evidence>
<reference evidence="15" key="2">
    <citation type="submission" date="2023-06" db="EMBL/GenBank/DDBJ databases">
        <authorList>
            <person name="Lucena T."/>
            <person name="Sun Q."/>
        </authorList>
    </citation>
    <scope>NUCLEOTIDE SEQUENCE</scope>
    <source>
        <strain evidence="15">CECT 7703</strain>
    </source>
</reference>
<dbReference type="RefSeq" id="WP_290332101.1">
    <property type="nucleotide sequence ID" value="NZ_JAUFPU010000005.1"/>
</dbReference>
<keyword evidence="16" id="KW-1185">Reference proteome</keyword>
<evidence type="ECO:0000259" key="13">
    <source>
        <dbReference type="Pfam" id="PF00593"/>
    </source>
</evidence>
<dbReference type="PROSITE" id="PS52016">
    <property type="entry name" value="TONB_DEPENDENT_REC_3"/>
    <property type="match status" value="1"/>
</dbReference>
<accession>A0ABT8B3H0</accession>
<evidence type="ECO:0000313" key="15">
    <source>
        <dbReference type="EMBL" id="MDN3576540.1"/>
    </source>
</evidence>
<reference evidence="15" key="1">
    <citation type="journal article" date="2014" name="Int. J. Syst. Evol. Microbiol.">
        <title>Complete genome of a new Firmicutes species belonging to the dominant human colonic microbiota ('Ruminococcus bicirculans') reveals two chromosomes and a selective capacity to utilize plant glucans.</title>
        <authorList>
            <consortium name="NISC Comparative Sequencing Program"/>
            <person name="Wegmann U."/>
            <person name="Louis P."/>
            <person name="Goesmann A."/>
            <person name="Henrissat B."/>
            <person name="Duncan S.H."/>
            <person name="Flint H.J."/>
        </authorList>
    </citation>
    <scope>NUCLEOTIDE SEQUENCE</scope>
    <source>
        <strain evidence="15">CECT 7703</strain>
    </source>
</reference>
<evidence type="ECO:0000256" key="6">
    <source>
        <dbReference type="ARBA" id="ARBA00022729"/>
    </source>
</evidence>
<proteinExistence type="inferred from homology"/>
<keyword evidence="10 11" id="KW-0998">Cell outer membrane</keyword>
<dbReference type="InterPro" id="IPR039426">
    <property type="entry name" value="TonB-dep_rcpt-like"/>
</dbReference>
<evidence type="ECO:0000259" key="14">
    <source>
        <dbReference type="Pfam" id="PF07715"/>
    </source>
</evidence>
<dbReference type="PROSITE" id="PS51257">
    <property type="entry name" value="PROKAR_LIPOPROTEIN"/>
    <property type="match status" value="1"/>
</dbReference>
<dbReference type="InterPro" id="IPR036942">
    <property type="entry name" value="Beta-barrel_TonB_sf"/>
</dbReference>
<organism evidence="15 16">
    <name type="scientific">Chitinimonas viridis</name>
    <dbReference type="NCBI Taxonomy" id="664880"/>
    <lineage>
        <taxon>Bacteria</taxon>
        <taxon>Pseudomonadati</taxon>
        <taxon>Pseudomonadota</taxon>
        <taxon>Betaproteobacteria</taxon>
        <taxon>Neisseriales</taxon>
        <taxon>Chitinibacteraceae</taxon>
        <taxon>Chitinimonas</taxon>
    </lineage>
</organism>
<comment type="caution">
    <text evidence="15">The sequence shown here is derived from an EMBL/GenBank/DDBJ whole genome shotgun (WGS) entry which is preliminary data.</text>
</comment>
<evidence type="ECO:0000256" key="12">
    <source>
        <dbReference type="RuleBase" id="RU003357"/>
    </source>
</evidence>
<protein>
    <submittedName>
        <fullName evidence="15">TonB-dependent receptor</fullName>
    </submittedName>
</protein>
<dbReference type="Pfam" id="PF00593">
    <property type="entry name" value="TonB_dep_Rec_b-barrel"/>
    <property type="match status" value="1"/>
</dbReference>
<evidence type="ECO:0000313" key="16">
    <source>
        <dbReference type="Proteomes" id="UP001180081"/>
    </source>
</evidence>
<dbReference type="PANTHER" id="PTHR30069:SF29">
    <property type="entry name" value="HEMOGLOBIN AND HEMOGLOBIN-HAPTOGLOBIN-BINDING PROTEIN 1-RELATED"/>
    <property type="match status" value="1"/>
</dbReference>
<evidence type="ECO:0000256" key="3">
    <source>
        <dbReference type="ARBA" id="ARBA00022448"/>
    </source>
</evidence>
<dbReference type="Pfam" id="PF07715">
    <property type="entry name" value="Plug"/>
    <property type="match status" value="1"/>
</dbReference>
<keyword evidence="5 11" id="KW-0812">Transmembrane</keyword>
<dbReference type="InterPro" id="IPR000531">
    <property type="entry name" value="Beta-barrel_TonB"/>
</dbReference>
<keyword evidence="8 11" id="KW-0472">Membrane</keyword>
<keyword evidence="6" id="KW-0732">Signal</keyword>
<feature type="domain" description="TonB-dependent receptor plug" evidence="14">
    <location>
        <begin position="65"/>
        <end position="171"/>
    </location>
</feature>
<evidence type="ECO:0000256" key="9">
    <source>
        <dbReference type="ARBA" id="ARBA00023170"/>
    </source>
</evidence>
<dbReference type="Gene3D" id="2.170.130.10">
    <property type="entry name" value="TonB-dependent receptor, plug domain"/>
    <property type="match status" value="1"/>
</dbReference>
<dbReference type="SUPFAM" id="SSF56935">
    <property type="entry name" value="Porins"/>
    <property type="match status" value="1"/>
</dbReference>
<feature type="domain" description="TonB-dependent receptor-like beta-barrel" evidence="13">
    <location>
        <begin position="186"/>
        <end position="609"/>
    </location>
</feature>
<name>A0ABT8B3H0_9NEIS</name>
<dbReference type="Proteomes" id="UP001180081">
    <property type="component" value="Unassembled WGS sequence"/>
</dbReference>
<keyword evidence="9 15" id="KW-0675">Receptor</keyword>
<keyword evidence="7 12" id="KW-0798">TonB box</keyword>
<dbReference type="InterPro" id="IPR012910">
    <property type="entry name" value="Plug_dom"/>
</dbReference>
<evidence type="ECO:0000256" key="7">
    <source>
        <dbReference type="ARBA" id="ARBA00023077"/>
    </source>
</evidence>
<evidence type="ECO:0000256" key="8">
    <source>
        <dbReference type="ARBA" id="ARBA00023136"/>
    </source>
</evidence>
<evidence type="ECO:0000256" key="11">
    <source>
        <dbReference type="PROSITE-ProRule" id="PRU01360"/>
    </source>
</evidence>
<evidence type="ECO:0000256" key="1">
    <source>
        <dbReference type="ARBA" id="ARBA00004571"/>
    </source>
</evidence>
<evidence type="ECO:0000256" key="10">
    <source>
        <dbReference type="ARBA" id="ARBA00023237"/>
    </source>
</evidence>
<keyword evidence="4 11" id="KW-1134">Transmembrane beta strand</keyword>
<gene>
    <name evidence="15" type="ORF">QWZ03_07145</name>
</gene>
<dbReference type="InterPro" id="IPR037066">
    <property type="entry name" value="Plug_dom_sf"/>
</dbReference>